<reference evidence="2" key="1">
    <citation type="submission" date="2023-08" db="EMBL/GenBank/DDBJ databases">
        <authorList>
            <person name="Chen Y."/>
            <person name="Shah S."/>
            <person name="Dougan E. K."/>
            <person name="Thang M."/>
            <person name="Chan C."/>
        </authorList>
    </citation>
    <scope>NUCLEOTIDE SEQUENCE</scope>
</reference>
<name>A0AA36JN76_9DINO</name>
<gene>
    <name evidence="2" type="ORF">EVOR1521_LOCUS29966</name>
</gene>
<comment type="caution">
    <text evidence="2">The sequence shown here is derived from an EMBL/GenBank/DDBJ whole genome shotgun (WGS) entry which is preliminary data.</text>
</comment>
<dbReference type="Gene3D" id="3.90.550.10">
    <property type="entry name" value="Spore Coat Polysaccharide Biosynthesis Protein SpsA, Chain A"/>
    <property type="match status" value="1"/>
</dbReference>
<dbReference type="Pfam" id="PF13374">
    <property type="entry name" value="TPR_10"/>
    <property type="match status" value="2"/>
</dbReference>
<dbReference type="EMBL" id="CAUJNA010003728">
    <property type="protein sequence ID" value="CAJ1408687.1"/>
    <property type="molecule type" value="Genomic_DNA"/>
</dbReference>
<keyword evidence="3" id="KW-1185">Reference proteome</keyword>
<dbReference type="AlphaFoldDB" id="A0AA36JN76"/>
<dbReference type="Gene3D" id="1.25.40.10">
    <property type="entry name" value="Tetratricopeptide repeat domain"/>
    <property type="match status" value="2"/>
</dbReference>
<evidence type="ECO:0000313" key="2">
    <source>
        <dbReference type="EMBL" id="CAJ1408687.1"/>
    </source>
</evidence>
<organism evidence="2 3">
    <name type="scientific">Effrenium voratum</name>
    <dbReference type="NCBI Taxonomy" id="2562239"/>
    <lineage>
        <taxon>Eukaryota</taxon>
        <taxon>Sar</taxon>
        <taxon>Alveolata</taxon>
        <taxon>Dinophyceae</taxon>
        <taxon>Suessiales</taxon>
        <taxon>Symbiodiniaceae</taxon>
        <taxon>Effrenium</taxon>
    </lineage>
</organism>
<dbReference type="SUPFAM" id="SSF48452">
    <property type="entry name" value="TPR-like"/>
    <property type="match status" value="2"/>
</dbReference>
<evidence type="ECO:0000313" key="3">
    <source>
        <dbReference type="Proteomes" id="UP001178507"/>
    </source>
</evidence>
<dbReference type="PANTHER" id="PTHR46082">
    <property type="entry name" value="ATP/GTP-BINDING PROTEIN-RELATED"/>
    <property type="match status" value="1"/>
</dbReference>
<proteinExistence type="predicted"/>
<accession>A0AA36JN76</accession>
<protein>
    <submittedName>
        <fullName evidence="2">Uncharacterized protein</fullName>
    </submittedName>
</protein>
<feature type="signal peptide" evidence="1">
    <location>
        <begin position="1"/>
        <end position="20"/>
    </location>
</feature>
<dbReference type="InterPro" id="IPR053137">
    <property type="entry name" value="NLR-like"/>
</dbReference>
<keyword evidence="1" id="KW-0732">Signal</keyword>
<dbReference type="InterPro" id="IPR011990">
    <property type="entry name" value="TPR-like_helical_dom_sf"/>
</dbReference>
<dbReference type="Proteomes" id="UP001178507">
    <property type="component" value="Unassembled WGS sequence"/>
</dbReference>
<feature type="chain" id="PRO_5041441790" evidence="1">
    <location>
        <begin position="21"/>
        <end position="698"/>
    </location>
</feature>
<dbReference type="PANTHER" id="PTHR46082:SF6">
    <property type="entry name" value="AAA+ ATPASE DOMAIN-CONTAINING PROTEIN-RELATED"/>
    <property type="match status" value="1"/>
</dbReference>
<dbReference type="InterPro" id="IPR029044">
    <property type="entry name" value="Nucleotide-diphossugar_trans"/>
</dbReference>
<evidence type="ECO:0000256" key="1">
    <source>
        <dbReference type="SAM" id="SignalP"/>
    </source>
</evidence>
<sequence>MWSRTPWLLLLALRPQAAEVENFDFSQVSFAQPVVEDDFEDAFYEAVASAQEAESCCGLGDEALRACANRTAPISAKLQLLVVSHAPASAAAAFAASTAALNAMWCAERGHAFVLDERETVWMVSRIQVIPHWLRRCRQEAIEWMLWIDSDAFLAEEDVDLVAEVMRQHDAHILVTEHGHTDSKRPWDTFNAGVILMRCSEWTISLMEKVQSSTEGQADEEVLQRVLYEEQAAVPAAAASPGAFATLPAGTLNGNLRVNGSQPVVHLSALPFAIRNHTFAAALRSRCQSPKDGAAATNFSALREAYDSSSFLVANQDFRAAGTSRYAFAIARRLRFQGRLQETEDLLRWAVDGLRAELGEQKIDTIFGKVELAKFLASVNRTEEAADFLRQAVSAGAKSLGVHNLVMLEWQEKLAALLSEQGEYTEAAGLLRQLIRGSRRWRDEARLQAAAERLSEVLNLNGTAVCSTSQLIQEAVATLPDALDSLARQRLVKANEKSSKLSAEGNLNQAEHVLKRALAKATLALPVADPDLLVTRLNLGALRQRSGKADQALLDLEEVFQAQVTTLGPDHVDTKATVQAIGGLGENLHARYQGALSKLSSATHRFVERTKETRGKQEKTVQRFEHTIRRFERKLGSTSHGVLKAKFHLAQALAAQDRSSEAFPLWRGVLQDQLRSLGPFHQSSLATQREMLQWIYQA</sequence>